<sequence length="309" mass="35366">MKMLVRNISWILACLLAAISMRVTAVPQSYTAGDGTVYVVEPEAVYNWLQAHTECVRQEMRLAVINNAEKNQAFDALLRQIYDTIPLLWIGHHDNLNRAETLNRKFYSIVDGSEIKFTNWHTEEPNNQNYNEHCVNVGLWGDDQWNDVNCDLEIGYVCEKPRELSNVSCDLEETRKTVYELNQELSRDHENHQNEVQGMLNDNRIRTQSVLHEWQQSSTQTLAKSQKSLNDMVASKPYLRAVINDVGPSIKQIIHEAYNELAQFSHEAQQTIDGNNVDTQTSIMDNSKEFQQKLDGNTKAVDGLLAQQA</sequence>
<feature type="domain" description="C-type lectin" evidence="3">
    <location>
        <begin position="33"/>
        <end position="159"/>
    </location>
</feature>
<dbReference type="AlphaFoldDB" id="A0A1I8PAB9"/>
<dbReference type="InterPro" id="IPR050111">
    <property type="entry name" value="C-type_lectin/snaclec_domain"/>
</dbReference>
<dbReference type="CDD" id="cd00037">
    <property type="entry name" value="CLECT"/>
    <property type="match status" value="1"/>
</dbReference>
<keyword evidence="1" id="KW-1015">Disulfide bond</keyword>
<dbReference type="SMART" id="SM00034">
    <property type="entry name" value="CLECT"/>
    <property type="match status" value="1"/>
</dbReference>
<dbReference type="InterPro" id="IPR018378">
    <property type="entry name" value="C-type_lectin_CS"/>
</dbReference>
<dbReference type="InterPro" id="IPR016186">
    <property type="entry name" value="C-type_lectin-like/link_sf"/>
</dbReference>
<keyword evidence="5" id="KW-1185">Reference proteome</keyword>
<name>A0A1I8PAB9_STOCA</name>
<gene>
    <name evidence="4" type="primary">106090716</name>
</gene>
<dbReference type="InterPro" id="IPR001304">
    <property type="entry name" value="C-type_lectin-like"/>
</dbReference>
<dbReference type="VEuPathDB" id="VectorBase:SCAU006213"/>
<evidence type="ECO:0000256" key="2">
    <source>
        <dbReference type="SAM" id="SignalP"/>
    </source>
</evidence>
<proteinExistence type="predicted"/>
<dbReference type="KEGG" id="scac:106090716"/>
<dbReference type="PROSITE" id="PS50041">
    <property type="entry name" value="C_TYPE_LECTIN_2"/>
    <property type="match status" value="1"/>
</dbReference>
<protein>
    <recommendedName>
        <fullName evidence="3">C-type lectin domain-containing protein</fullName>
    </recommendedName>
</protein>
<dbReference type="Proteomes" id="UP000095300">
    <property type="component" value="Unassembled WGS sequence"/>
</dbReference>
<evidence type="ECO:0000313" key="4">
    <source>
        <dbReference type="EnsemblMetazoa" id="SCAU006213-PA"/>
    </source>
</evidence>
<keyword evidence="2" id="KW-0732">Signal</keyword>
<evidence type="ECO:0000313" key="5">
    <source>
        <dbReference type="Proteomes" id="UP000095300"/>
    </source>
</evidence>
<dbReference type="STRING" id="35570.A0A1I8PAB9"/>
<dbReference type="InterPro" id="IPR016187">
    <property type="entry name" value="CTDL_fold"/>
</dbReference>
<organism evidence="4 5">
    <name type="scientific">Stomoxys calcitrans</name>
    <name type="common">Stable fly</name>
    <name type="synonym">Conops calcitrans</name>
    <dbReference type="NCBI Taxonomy" id="35570"/>
    <lineage>
        <taxon>Eukaryota</taxon>
        <taxon>Metazoa</taxon>
        <taxon>Ecdysozoa</taxon>
        <taxon>Arthropoda</taxon>
        <taxon>Hexapoda</taxon>
        <taxon>Insecta</taxon>
        <taxon>Pterygota</taxon>
        <taxon>Neoptera</taxon>
        <taxon>Endopterygota</taxon>
        <taxon>Diptera</taxon>
        <taxon>Brachycera</taxon>
        <taxon>Muscomorpha</taxon>
        <taxon>Muscoidea</taxon>
        <taxon>Muscidae</taxon>
        <taxon>Stomoxys</taxon>
    </lineage>
</organism>
<dbReference type="EnsemblMetazoa" id="SCAU006213-RA">
    <property type="protein sequence ID" value="SCAU006213-PA"/>
    <property type="gene ID" value="SCAU006213"/>
</dbReference>
<reference evidence="4" key="1">
    <citation type="submission" date="2020-05" db="UniProtKB">
        <authorList>
            <consortium name="EnsemblMetazoa"/>
        </authorList>
    </citation>
    <scope>IDENTIFICATION</scope>
    <source>
        <strain evidence="4">USDA</strain>
    </source>
</reference>
<dbReference type="SUPFAM" id="SSF56436">
    <property type="entry name" value="C-type lectin-like"/>
    <property type="match status" value="1"/>
</dbReference>
<dbReference type="Gene3D" id="3.10.100.10">
    <property type="entry name" value="Mannose-Binding Protein A, subunit A"/>
    <property type="match status" value="1"/>
</dbReference>
<evidence type="ECO:0000256" key="1">
    <source>
        <dbReference type="ARBA" id="ARBA00023157"/>
    </source>
</evidence>
<feature type="chain" id="PRO_5009326288" description="C-type lectin domain-containing protein" evidence="2">
    <location>
        <begin position="26"/>
        <end position="309"/>
    </location>
</feature>
<dbReference type="PANTHER" id="PTHR22803">
    <property type="entry name" value="MANNOSE, PHOSPHOLIPASE, LECTIN RECEPTOR RELATED"/>
    <property type="match status" value="1"/>
</dbReference>
<accession>A0A1I8PAB9</accession>
<evidence type="ECO:0000259" key="3">
    <source>
        <dbReference type="PROSITE" id="PS50041"/>
    </source>
</evidence>
<feature type="signal peptide" evidence="2">
    <location>
        <begin position="1"/>
        <end position="25"/>
    </location>
</feature>
<dbReference type="OrthoDB" id="538816at2759"/>
<dbReference type="Pfam" id="PF00059">
    <property type="entry name" value="Lectin_C"/>
    <property type="match status" value="1"/>
</dbReference>
<dbReference type="PROSITE" id="PS00615">
    <property type="entry name" value="C_TYPE_LECTIN_1"/>
    <property type="match status" value="1"/>
</dbReference>